<comment type="caution">
    <text evidence="6">Lacks conserved residue(s) required for the propagation of feature annotation.</text>
</comment>
<keyword evidence="10" id="KW-1185">Reference proteome</keyword>
<reference evidence="9 10" key="1">
    <citation type="journal article" date="2016" name="Nat. Commun.">
        <title>Extremotolerant tardigrade genome and improved radiotolerance of human cultured cells by tardigrade-unique protein.</title>
        <authorList>
            <person name="Hashimoto T."/>
            <person name="Horikawa D.D."/>
            <person name="Saito Y."/>
            <person name="Kuwahara H."/>
            <person name="Kozuka-Hata H."/>
            <person name="Shin-I T."/>
            <person name="Minakuchi Y."/>
            <person name="Ohishi K."/>
            <person name="Motoyama A."/>
            <person name="Aizu T."/>
            <person name="Enomoto A."/>
            <person name="Kondo K."/>
            <person name="Tanaka S."/>
            <person name="Hara Y."/>
            <person name="Koshikawa S."/>
            <person name="Sagara H."/>
            <person name="Miura T."/>
            <person name="Yokobori S."/>
            <person name="Miyagawa K."/>
            <person name="Suzuki Y."/>
            <person name="Kubo T."/>
            <person name="Oyama M."/>
            <person name="Kohara Y."/>
            <person name="Fujiyama A."/>
            <person name="Arakawa K."/>
            <person name="Katayama T."/>
            <person name="Toyoda A."/>
            <person name="Kunieda T."/>
        </authorList>
    </citation>
    <scope>NUCLEOTIDE SEQUENCE [LARGE SCALE GENOMIC DNA]</scope>
    <source>
        <strain evidence="9 10">YOKOZUNA-1</strain>
    </source>
</reference>
<proteinExistence type="predicted"/>
<dbReference type="EMBL" id="BDGG01000005">
    <property type="protein sequence ID" value="GAU99328.1"/>
    <property type="molecule type" value="Genomic_DNA"/>
</dbReference>
<evidence type="ECO:0000256" key="4">
    <source>
        <dbReference type="ARBA" id="ARBA00022833"/>
    </source>
</evidence>
<keyword evidence="3 6" id="KW-0378">Hydrolase</keyword>
<dbReference type="GO" id="GO:0006508">
    <property type="term" value="P:proteolysis"/>
    <property type="evidence" value="ECO:0007669"/>
    <property type="project" value="UniProtKB-KW"/>
</dbReference>
<dbReference type="STRING" id="947166.A0A1D1VLH8"/>
<keyword evidence="4 6" id="KW-0862">Zinc</keyword>
<evidence type="ECO:0000259" key="8">
    <source>
        <dbReference type="PROSITE" id="PS51864"/>
    </source>
</evidence>
<feature type="binding site" evidence="6">
    <location>
        <position position="157"/>
    </location>
    <ligand>
        <name>Zn(2+)</name>
        <dbReference type="ChEBI" id="CHEBI:29105"/>
        <note>catalytic</note>
    </ligand>
</feature>
<comment type="cofactor">
    <cofactor evidence="6 7">
        <name>Zn(2+)</name>
        <dbReference type="ChEBI" id="CHEBI:29105"/>
    </cofactor>
    <text evidence="6 7">Binds 1 zinc ion per subunit.</text>
</comment>
<dbReference type="SMART" id="SM00235">
    <property type="entry name" value="ZnMc"/>
    <property type="match status" value="1"/>
</dbReference>
<dbReference type="PRINTS" id="PR00480">
    <property type="entry name" value="ASTACIN"/>
</dbReference>
<dbReference type="AlphaFoldDB" id="A0A1D1VLH8"/>
<evidence type="ECO:0000256" key="5">
    <source>
        <dbReference type="ARBA" id="ARBA00023049"/>
    </source>
</evidence>
<dbReference type="PROSITE" id="PS51864">
    <property type="entry name" value="ASTACIN"/>
    <property type="match status" value="1"/>
</dbReference>
<comment type="caution">
    <text evidence="9">The sequence shown here is derived from an EMBL/GenBank/DDBJ whole genome shotgun (WGS) entry which is preliminary data.</text>
</comment>
<evidence type="ECO:0000256" key="7">
    <source>
        <dbReference type="RuleBase" id="RU361183"/>
    </source>
</evidence>
<keyword evidence="2 6" id="KW-0479">Metal-binding</keyword>
<dbReference type="GO" id="GO:0004222">
    <property type="term" value="F:metalloendopeptidase activity"/>
    <property type="evidence" value="ECO:0007669"/>
    <property type="project" value="UniProtKB-UniRule"/>
</dbReference>
<name>A0A1D1VLH8_RAMVA</name>
<keyword evidence="1 6" id="KW-0645">Protease</keyword>
<evidence type="ECO:0000256" key="2">
    <source>
        <dbReference type="ARBA" id="ARBA00022723"/>
    </source>
</evidence>
<feature type="domain" description="Peptidase M12A" evidence="8">
    <location>
        <begin position="58"/>
        <end position="263"/>
    </location>
</feature>
<gene>
    <name evidence="9" type="primary">RvY_10349-1</name>
    <name evidence="9" type="synonym">RvY_10349.1</name>
    <name evidence="9" type="ORF">RvY_10349</name>
</gene>
<dbReference type="Proteomes" id="UP000186922">
    <property type="component" value="Unassembled WGS sequence"/>
</dbReference>
<keyword evidence="5 6" id="KW-0482">Metalloprotease</keyword>
<feature type="binding site" evidence="6">
    <location>
        <position position="161"/>
    </location>
    <ligand>
        <name>Zn(2+)</name>
        <dbReference type="ChEBI" id="CHEBI:29105"/>
        <note>catalytic</note>
    </ligand>
</feature>
<dbReference type="Pfam" id="PF01400">
    <property type="entry name" value="Astacin"/>
    <property type="match status" value="1"/>
</dbReference>
<dbReference type="Gene3D" id="3.40.390.10">
    <property type="entry name" value="Collagenase (Catalytic Domain)"/>
    <property type="match status" value="1"/>
</dbReference>
<accession>A0A1D1VLH8</accession>
<sequence>MARFGVLCCAVVLAVQLVSSLPVIPRADEVEDAKNALLMQREDLFQGDIAGIDMDNRNGILSPTKRWTNQKVPYVIDPKFTASQRAVVEVAIAQINNSTNVLLVLRTTETSYIFIQAGAVNTGCYSYVGRVGGRQIVNLQVPVPGYGTCITVGIAVHEITHAIGFYHEQSRTDRDNHVEINWNNINPNQRHNFNNYDEKTITHFGQPYDYDSVMHYGKYDFAIDRNVWTIRGKEPYEDTPIGQRRGLSPIDIAKMNAMYPIPKNPTTVAPTVQTDAPEPTN</sequence>
<organism evidence="9 10">
    <name type="scientific">Ramazzottius varieornatus</name>
    <name type="common">Water bear</name>
    <name type="synonym">Tardigrade</name>
    <dbReference type="NCBI Taxonomy" id="947166"/>
    <lineage>
        <taxon>Eukaryota</taxon>
        <taxon>Metazoa</taxon>
        <taxon>Ecdysozoa</taxon>
        <taxon>Tardigrada</taxon>
        <taxon>Eutardigrada</taxon>
        <taxon>Parachela</taxon>
        <taxon>Hypsibioidea</taxon>
        <taxon>Ramazzottiidae</taxon>
        <taxon>Ramazzottius</taxon>
    </lineage>
</organism>
<protein>
    <recommendedName>
        <fullName evidence="7">Metalloendopeptidase</fullName>
        <ecNumber evidence="7">3.4.24.-</ecNumber>
    </recommendedName>
</protein>
<dbReference type="InterPro" id="IPR034035">
    <property type="entry name" value="Astacin-like_dom"/>
</dbReference>
<feature type="signal peptide" evidence="7">
    <location>
        <begin position="1"/>
        <end position="20"/>
    </location>
</feature>
<evidence type="ECO:0000256" key="6">
    <source>
        <dbReference type="PROSITE-ProRule" id="PRU01211"/>
    </source>
</evidence>
<dbReference type="OrthoDB" id="291007at2759"/>
<dbReference type="InterPro" id="IPR024079">
    <property type="entry name" value="MetalloPept_cat_dom_sf"/>
</dbReference>
<dbReference type="PANTHER" id="PTHR10127">
    <property type="entry name" value="DISCOIDIN, CUB, EGF, LAMININ , AND ZINC METALLOPROTEASE DOMAIN CONTAINING"/>
    <property type="match status" value="1"/>
</dbReference>
<evidence type="ECO:0000256" key="3">
    <source>
        <dbReference type="ARBA" id="ARBA00022801"/>
    </source>
</evidence>
<feature type="chain" id="PRO_5008811132" description="Metalloendopeptidase" evidence="7">
    <location>
        <begin position="21"/>
        <end position="281"/>
    </location>
</feature>
<dbReference type="EC" id="3.4.24.-" evidence="7"/>
<evidence type="ECO:0000256" key="1">
    <source>
        <dbReference type="ARBA" id="ARBA00022670"/>
    </source>
</evidence>
<dbReference type="InterPro" id="IPR006026">
    <property type="entry name" value="Peptidase_Metallo"/>
</dbReference>
<feature type="active site" evidence="6">
    <location>
        <position position="158"/>
    </location>
</feature>
<feature type="binding site" evidence="6">
    <location>
        <position position="167"/>
    </location>
    <ligand>
        <name>Zn(2+)</name>
        <dbReference type="ChEBI" id="CHEBI:29105"/>
        <note>catalytic</note>
    </ligand>
</feature>
<dbReference type="GO" id="GO:0008270">
    <property type="term" value="F:zinc ion binding"/>
    <property type="evidence" value="ECO:0007669"/>
    <property type="project" value="UniProtKB-UniRule"/>
</dbReference>
<dbReference type="SUPFAM" id="SSF55486">
    <property type="entry name" value="Metalloproteases ('zincins'), catalytic domain"/>
    <property type="match status" value="1"/>
</dbReference>
<evidence type="ECO:0000313" key="9">
    <source>
        <dbReference type="EMBL" id="GAU99328.1"/>
    </source>
</evidence>
<dbReference type="InterPro" id="IPR001506">
    <property type="entry name" value="Peptidase_M12A"/>
</dbReference>
<evidence type="ECO:0000313" key="10">
    <source>
        <dbReference type="Proteomes" id="UP000186922"/>
    </source>
</evidence>
<keyword evidence="7" id="KW-0732">Signal</keyword>
<dbReference type="PANTHER" id="PTHR10127:SF780">
    <property type="entry name" value="METALLOENDOPEPTIDASE"/>
    <property type="match status" value="1"/>
</dbReference>
<dbReference type="CDD" id="cd04280">
    <property type="entry name" value="ZnMc_astacin_like"/>
    <property type="match status" value="1"/>
</dbReference>